<dbReference type="RefSeq" id="WP_078190321.1">
    <property type="nucleotide sequence ID" value="NZ_JAMCOZ010000003.1"/>
</dbReference>
<dbReference type="Pfam" id="PF10670">
    <property type="entry name" value="DUF4198"/>
    <property type="match status" value="1"/>
</dbReference>
<evidence type="ECO:0000313" key="2">
    <source>
        <dbReference type="EMBL" id="OOV82642.1"/>
    </source>
</evidence>
<dbReference type="InterPro" id="IPR019613">
    <property type="entry name" value="DUF4198"/>
</dbReference>
<protein>
    <recommendedName>
        <fullName evidence="4">DUF4198 domain-containing protein</fullName>
    </recommendedName>
</protein>
<accession>A0A1T1GYE0</accession>
<keyword evidence="1" id="KW-0732">Signal</keyword>
<dbReference type="Proteomes" id="UP000191160">
    <property type="component" value="Unassembled WGS sequence"/>
</dbReference>
<gene>
    <name evidence="2" type="ORF">B1202_09310</name>
</gene>
<reference evidence="2 3" key="1">
    <citation type="submission" date="2017-02" db="EMBL/GenBank/DDBJ databases">
        <title>Acinetobacter sp. ANC 4945, whole genome shotgun sequencing project.</title>
        <authorList>
            <person name="Radolfova-Krizova L."/>
            <person name="Al Atrouni A."/>
            <person name="Nemec A."/>
        </authorList>
    </citation>
    <scope>NUCLEOTIDE SEQUENCE [LARGE SCALE GENOMIC DNA]</scope>
    <source>
        <strain evidence="2 3">ANC 4945</strain>
    </source>
</reference>
<evidence type="ECO:0000256" key="1">
    <source>
        <dbReference type="SAM" id="SignalP"/>
    </source>
</evidence>
<feature type="signal peptide" evidence="1">
    <location>
        <begin position="1"/>
        <end position="20"/>
    </location>
</feature>
<dbReference type="AlphaFoldDB" id="A0A1T1GYE0"/>
<name>A0A1T1GYE0_9GAMM</name>
<dbReference type="EMBL" id="MVKX01000005">
    <property type="protein sequence ID" value="OOV82642.1"/>
    <property type="molecule type" value="Genomic_DNA"/>
</dbReference>
<feature type="chain" id="PRO_5012074722" description="DUF4198 domain-containing protein" evidence="1">
    <location>
        <begin position="21"/>
        <end position="274"/>
    </location>
</feature>
<organism evidence="2 3">
    <name type="scientific">Acinetobacter amyesii</name>
    <dbReference type="NCBI Taxonomy" id="2942470"/>
    <lineage>
        <taxon>Bacteria</taxon>
        <taxon>Pseudomonadati</taxon>
        <taxon>Pseudomonadota</taxon>
        <taxon>Gammaproteobacteria</taxon>
        <taxon>Moraxellales</taxon>
        <taxon>Moraxellaceae</taxon>
        <taxon>Acinetobacter</taxon>
    </lineage>
</organism>
<keyword evidence="3" id="KW-1185">Reference proteome</keyword>
<evidence type="ECO:0008006" key="4">
    <source>
        <dbReference type="Google" id="ProtNLM"/>
    </source>
</evidence>
<evidence type="ECO:0000313" key="3">
    <source>
        <dbReference type="Proteomes" id="UP000191160"/>
    </source>
</evidence>
<comment type="caution">
    <text evidence="2">The sequence shown here is derived from an EMBL/GenBank/DDBJ whole genome shotgun (WGS) entry which is preliminary data.</text>
</comment>
<proteinExistence type="predicted"/>
<sequence length="274" mass="31438">MKLQFTLLCFALCAVGQAQAHYPYVAPLNYQTFNNHSAILSGFYDNPFVSEIAIKNFKFHVHTPSGDKLHLTDVDWAKTQTVSSYSLENKQDGTYRIRGEKQGSTVRFAYDQKQWKTLINGVRDPQKTANANVIYTAELTKKSQIKSIQTLEIIETFVSRRVTSTQVVNHLHDGFDVQFKTHPNAIMQNEPVQLKVLDQKKAVAGLQIEILQQTTDYSREGKVYKTLKTDQDGHLNFNLSDRGQYLLKMDYQQPIEMKGDALKRYKYTLSFNVI</sequence>